<reference evidence="6 7" key="1">
    <citation type="submission" date="2020-07" db="EMBL/GenBank/DDBJ databases">
        <title>Sequencing the genomes of 1000 actinobacteria strains.</title>
        <authorList>
            <person name="Klenk H.-P."/>
        </authorList>
    </citation>
    <scope>NUCLEOTIDE SEQUENCE [LARGE SCALE GENOMIC DNA]</scope>
    <source>
        <strain evidence="6 7">DSM 43461</strain>
    </source>
</reference>
<evidence type="ECO:0000313" key="6">
    <source>
        <dbReference type="EMBL" id="NYE10707.1"/>
    </source>
</evidence>
<dbReference type="GO" id="GO:0016020">
    <property type="term" value="C:membrane"/>
    <property type="evidence" value="ECO:0007669"/>
    <property type="project" value="UniProtKB-SubCell"/>
</dbReference>
<dbReference type="RefSeq" id="WP_179832199.1">
    <property type="nucleotide sequence ID" value="NZ_BMRD01000006.1"/>
</dbReference>
<evidence type="ECO:0000256" key="4">
    <source>
        <dbReference type="ARBA" id="ARBA00023136"/>
    </source>
</evidence>
<keyword evidence="4 5" id="KW-0472">Membrane</keyword>
<feature type="transmembrane region" description="Helical" evidence="5">
    <location>
        <begin position="95"/>
        <end position="114"/>
    </location>
</feature>
<dbReference type="Proteomes" id="UP000591272">
    <property type="component" value="Unassembled WGS sequence"/>
</dbReference>
<comment type="caution">
    <text evidence="6">The sequence shown here is derived from an EMBL/GenBank/DDBJ whole genome shotgun (WGS) entry which is preliminary data.</text>
</comment>
<keyword evidence="3 5" id="KW-1133">Transmembrane helix</keyword>
<accession>A0A7Y9G657</accession>
<dbReference type="AlphaFoldDB" id="A0A7Y9G657"/>
<dbReference type="EMBL" id="JACCBT010000001">
    <property type="protein sequence ID" value="NYE10707.1"/>
    <property type="molecule type" value="Genomic_DNA"/>
</dbReference>
<sequence>MSTAHVIVTVLAAAWVGFSAYSLLTRASWVVEPLTEYGVPRSWWTPLGAAKAAGAVGLLIGLAVPVIGLAAGIALVLYFLGAVVTIVRARSFSHIPYPLLYLVPVAAAVALATAA</sequence>
<keyword evidence="2 5" id="KW-0812">Transmembrane</keyword>
<evidence type="ECO:0008006" key="8">
    <source>
        <dbReference type="Google" id="ProtNLM"/>
    </source>
</evidence>
<keyword evidence="7" id="KW-1185">Reference proteome</keyword>
<comment type="subcellular location">
    <subcellularLocation>
        <location evidence="1">Membrane</location>
        <topology evidence="1">Multi-pass membrane protein</topology>
    </subcellularLocation>
</comment>
<feature type="transmembrane region" description="Helical" evidence="5">
    <location>
        <begin position="69"/>
        <end position="89"/>
    </location>
</feature>
<dbReference type="InterPro" id="IPR032808">
    <property type="entry name" value="DoxX"/>
</dbReference>
<evidence type="ECO:0000256" key="1">
    <source>
        <dbReference type="ARBA" id="ARBA00004141"/>
    </source>
</evidence>
<proteinExistence type="predicted"/>
<gene>
    <name evidence="6" type="ORF">BJ999_001003</name>
</gene>
<dbReference type="Pfam" id="PF13564">
    <property type="entry name" value="DoxX_2"/>
    <property type="match status" value="1"/>
</dbReference>
<protein>
    <recommendedName>
        <fullName evidence="8">DoxX family protein</fullName>
    </recommendedName>
</protein>
<organism evidence="6 7">
    <name type="scientific">Actinomadura citrea</name>
    <dbReference type="NCBI Taxonomy" id="46158"/>
    <lineage>
        <taxon>Bacteria</taxon>
        <taxon>Bacillati</taxon>
        <taxon>Actinomycetota</taxon>
        <taxon>Actinomycetes</taxon>
        <taxon>Streptosporangiales</taxon>
        <taxon>Thermomonosporaceae</taxon>
        <taxon>Actinomadura</taxon>
    </lineage>
</organism>
<evidence type="ECO:0000256" key="5">
    <source>
        <dbReference type="SAM" id="Phobius"/>
    </source>
</evidence>
<name>A0A7Y9G657_9ACTN</name>
<evidence type="ECO:0000256" key="2">
    <source>
        <dbReference type="ARBA" id="ARBA00022692"/>
    </source>
</evidence>
<evidence type="ECO:0000313" key="7">
    <source>
        <dbReference type="Proteomes" id="UP000591272"/>
    </source>
</evidence>
<evidence type="ECO:0000256" key="3">
    <source>
        <dbReference type="ARBA" id="ARBA00022989"/>
    </source>
</evidence>